<dbReference type="GO" id="GO:0016758">
    <property type="term" value="F:hexosyltransferase activity"/>
    <property type="evidence" value="ECO:0007669"/>
    <property type="project" value="UniProtKB-ARBA"/>
</dbReference>
<organism evidence="2 3">
    <name type="scientific">Crossiella cryophila</name>
    <dbReference type="NCBI Taxonomy" id="43355"/>
    <lineage>
        <taxon>Bacteria</taxon>
        <taxon>Bacillati</taxon>
        <taxon>Actinomycetota</taxon>
        <taxon>Actinomycetes</taxon>
        <taxon>Pseudonocardiales</taxon>
        <taxon>Pseudonocardiaceae</taxon>
        <taxon>Crossiella</taxon>
    </lineage>
</organism>
<dbReference type="GO" id="GO:0008194">
    <property type="term" value="F:UDP-glycosyltransferase activity"/>
    <property type="evidence" value="ECO:0007669"/>
    <property type="project" value="InterPro"/>
</dbReference>
<dbReference type="AlphaFoldDB" id="A0A7W7CGJ1"/>
<dbReference type="PANTHER" id="PTHR48050">
    <property type="entry name" value="STEROL 3-BETA-GLUCOSYLTRANSFERASE"/>
    <property type="match status" value="1"/>
</dbReference>
<proteinExistence type="predicted"/>
<sequence>MKVLFVVPPLFGHVNPTIGLGAALTARGHQVAWAGHGEFVRQLTGEDALVYDCAVPAEVEDRPADLRGPGALKFLWEKFLVPLTESMLPDVEAAIGEYRPDLLVVDQQAMAGALAALRLGLPWVTSATTSAEFTDPLRGMPKVVEWVQETMAGMRARAAVAAEVDLRYSPHLTLAFTTRELVGELDSAFDNVAFVGPSITERPDHTPFPWDRLDERARVLISLGTANADAGARFLAEAAAGMGELADRVQAVLVDPGGSVKSAPDNVIVLPRVPQLALLPHLSAVLCHAGHNTVCEALGHGLPLVVAPIRDDQPVIAQQVVDAGAGIRLRFTRSTAGHIRDAVATVLDEPGHREAARSIADSFTAAGGSPAAASRLEELAAQAVPTAIGRISE</sequence>
<gene>
    <name evidence="2" type="ORF">HNR67_006935</name>
</gene>
<dbReference type="InterPro" id="IPR050426">
    <property type="entry name" value="Glycosyltransferase_28"/>
</dbReference>
<dbReference type="GO" id="GO:0017000">
    <property type="term" value="P:antibiotic biosynthetic process"/>
    <property type="evidence" value="ECO:0007669"/>
    <property type="project" value="UniProtKB-ARBA"/>
</dbReference>
<name>A0A7W7CGJ1_9PSEU</name>
<evidence type="ECO:0000313" key="2">
    <source>
        <dbReference type="EMBL" id="MBB4680817.1"/>
    </source>
</evidence>
<evidence type="ECO:0000313" key="3">
    <source>
        <dbReference type="Proteomes" id="UP000533598"/>
    </source>
</evidence>
<dbReference type="EMBL" id="JACHMH010000001">
    <property type="protein sequence ID" value="MBB4680817.1"/>
    <property type="molecule type" value="Genomic_DNA"/>
</dbReference>
<reference evidence="2 3" key="1">
    <citation type="submission" date="2020-08" db="EMBL/GenBank/DDBJ databases">
        <title>Sequencing the genomes of 1000 actinobacteria strains.</title>
        <authorList>
            <person name="Klenk H.-P."/>
        </authorList>
    </citation>
    <scope>NUCLEOTIDE SEQUENCE [LARGE SCALE GENOMIC DNA]</scope>
    <source>
        <strain evidence="2 3">DSM 44230</strain>
    </source>
</reference>
<dbReference type="CDD" id="cd03784">
    <property type="entry name" value="GT1_Gtf-like"/>
    <property type="match status" value="1"/>
</dbReference>
<keyword evidence="2" id="KW-0808">Transferase</keyword>
<dbReference type="Gene3D" id="3.40.50.2000">
    <property type="entry name" value="Glycogen Phosphorylase B"/>
    <property type="match status" value="2"/>
</dbReference>
<dbReference type="PANTHER" id="PTHR48050:SF13">
    <property type="entry name" value="STEROL 3-BETA-GLUCOSYLTRANSFERASE UGT80A2"/>
    <property type="match status" value="1"/>
</dbReference>
<dbReference type="RefSeq" id="WP_185006890.1">
    <property type="nucleotide sequence ID" value="NZ_BAAAUI010000057.1"/>
</dbReference>
<keyword evidence="3" id="KW-1185">Reference proteome</keyword>
<dbReference type="SUPFAM" id="SSF53756">
    <property type="entry name" value="UDP-Glycosyltransferase/glycogen phosphorylase"/>
    <property type="match status" value="1"/>
</dbReference>
<dbReference type="Pfam" id="PF06722">
    <property type="entry name" value="EryCIII-like_C"/>
    <property type="match status" value="1"/>
</dbReference>
<protein>
    <submittedName>
        <fullName evidence="2">MGT family glycosyltransferase</fullName>
    </submittedName>
</protein>
<evidence type="ECO:0000259" key="1">
    <source>
        <dbReference type="Pfam" id="PF06722"/>
    </source>
</evidence>
<dbReference type="InterPro" id="IPR010610">
    <property type="entry name" value="EryCIII-like_C"/>
</dbReference>
<feature type="domain" description="Erythromycin biosynthesis protein CIII-like C-terminal" evidence="1">
    <location>
        <begin position="258"/>
        <end position="376"/>
    </location>
</feature>
<comment type="caution">
    <text evidence="2">The sequence shown here is derived from an EMBL/GenBank/DDBJ whole genome shotgun (WGS) entry which is preliminary data.</text>
</comment>
<dbReference type="InterPro" id="IPR002213">
    <property type="entry name" value="UDP_glucos_trans"/>
</dbReference>
<accession>A0A7W7CGJ1</accession>
<dbReference type="Proteomes" id="UP000533598">
    <property type="component" value="Unassembled WGS sequence"/>
</dbReference>